<dbReference type="AlphaFoldDB" id="A0A6N7PJE1"/>
<proteinExistence type="inferred from homology"/>
<dbReference type="GO" id="GO:0030170">
    <property type="term" value="F:pyridoxal phosphate binding"/>
    <property type="evidence" value="ECO:0007669"/>
    <property type="project" value="InterPro"/>
</dbReference>
<evidence type="ECO:0000256" key="4">
    <source>
        <dbReference type="ARBA" id="ARBA00011738"/>
    </source>
</evidence>
<dbReference type="HAMAP" id="MF_01023">
    <property type="entry name" value="HisC_aminotrans_2"/>
    <property type="match status" value="1"/>
</dbReference>
<dbReference type="EMBL" id="WJIE01000001">
    <property type="protein sequence ID" value="MRG90946.1"/>
    <property type="molecule type" value="Genomic_DNA"/>
</dbReference>
<keyword evidence="14" id="KW-1185">Reference proteome</keyword>
<comment type="pathway">
    <text evidence="2 11">Amino-acid biosynthesis; L-histidine biosynthesis; L-histidine from 5-phospho-alpha-D-ribose 1-diphosphate: step 7/9.</text>
</comment>
<comment type="caution">
    <text evidence="13">The sequence shown here is derived from an EMBL/GenBank/DDBJ whole genome shotgun (WGS) entry which is preliminary data.</text>
</comment>
<evidence type="ECO:0000256" key="10">
    <source>
        <dbReference type="ARBA" id="ARBA00047481"/>
    </source>
</evidence>
<dbReference type="InterPro" id="IPR004839">
    <property type="entry name" value="Aminotransferase_I/II_large"/>
</dbReference>
<evidence type="ECO:0000313" key="13">
    <source>
        <dbReference type="EMBL" id="MRG90946.1"/>
    </source>
</evidence>
<dbReference type="GO" id="GO:0000105">
    <property type="term" value="P:L-histidine biosynthetic process"/>
    <property type="evidence" value="ECO:0007669"/>
    <property type="project" value="UniProtKB-UniRule"/>
</dbReference>
<gene>
    <name evidence="11 13" type="primary">hisC</name>
    <name evidence="13" type="ORF">GF068_03280</name>
</gene>
<dbReference type="Pfam" id="PF00155">
    <property type="entry name" value="Aminotran_1_2"/>
    <property type="match status" value="1"/>
</dbReference>
<dbReference type="Gene3D" id="3.40.640.10">
    <property type="entry name" value="Type I PLP-dependent aspartate aminotransferase-like (Major domain)"/>
    <property type="match status" value="1"/>
</dbReference>
<dbReference type="InterPro" id="IPR015421">
    <property type="entry name" value="PyrdxlP-dep_Trfase_major"/>
</dbReference>
<comment type="similarity">
    <text evidence="3 11">Belongs to the class-II pyridoxal-phosphate-dependent aminotransferase family. Histidinol-phosphate aminotransferase subfamily.</text>
</comment>
<comment type="cofactor">
    <cofactor evidence="1 11">
        <name>pyridoxal 5'-phosphate</name>
        <dbReference type="ChEBI" id="CHEBI:597326"/>
    </cofactor>
</comment>
<dbReference type="OrthoDB" id="9813612at2"/>
<feature type="domain" description="Aminotransferase class I/classII large" evidence="12">
    <location>
        <begin position="30"/>
        <end position="358"/>
    </location>
</feature>
<organism evidence="13 14">
    <name type="scientific">Polyangium spumosum</name>
    <dbReference type="NCBI Taxonomy" id="889282"/>
    <lineage>
        <taxon>Bacteria</taxon>
        <taxon>Pseudomonadati</taxon>
        <taxon>Myxococcota</taxon>
        <taxon>Polyangia</taxon>
        <taxon>Polyangiales</taxon>
        <taxon>Polyangiaceae</taxon>
        <taxon>Polyangium</taxon>
    </lineage>
</organism>
<accession>A0A6N7PJE1</accession>
<reference evidence="13 14" key="1">
    <citation type="submission" date="2019-10" db="EMBL/GenBank/DDBJ databases">
        <title>A soil myxobacterium in the family Polyangiaceae.</title>
        <authorList>
            <person name="Li Y."/>
            <person name="Wang J."/>
        </authorList>
    </citation>
    <scope>NUCLEOTIDE SEQUENCE [LARGE SCALE GENOMIC DNA]</scope>
    <source>
        <strain evidence="13 14">DSM 14734</strain>
    </source>
</reference>
<dbReference type="GO" id="GO:0004400">
    <property type="term" value="F:histidinol-phosphate transaminase activity"/>
    <property type="evidence" value="ECO:0007669"/>
    <property type="project" value="UniProtKB-UniRule"/>
</dbReference>
<evidence type="ECO:0000259" key="12">
    <source>
        <dbReference type="Pfam" id="PF00155"/>
    </source>
</evidence>
<dbReference type="CDD" id="cd00609">
    <property type="entry name" value="AAT_like"/>
    <property type="match status" value="1"/>
</dbReference>
<dbReference type="InterPro" id="IPR015422">
    <property type="entry name" value="PyrdxlP-dep_Trfase_small"/>
</dbReference>
<dbReference type="RefSeq" id="WP_153817801.1">
    <property type="nucleotide sequence ID" value="NZ_WJIE01000001.1"/>
</dbReference>
<evidence type="ECO:0000256" key="11">
    <source>
        <dbReference type="HAMAP-Rule" id="MF_01023"/>
    </source>
</evidence>
<comment type="catalytic activity">
    <reaction evidence="10 11">
        <text>L-histidinol phosphate + 2-oxoglutarate = 3-(imidazol-4-yl)-2-oxopropyl phosphate + L-glutamate</text>
        <dbReference type="Rhea" id="RHEA:23744"/>
        <dbReference type="ChEBI" id="CHEBI:16810"/>
        <dbReference type="ChEBI" id="CHEBI:29985"/>
        <dbReference type="ChEBI" id="CHEBI:57766"/>
        <dbReference type="ChEBI" id="CHEBI:57980"/>
        <dbReference type="EC" id="2.6.1.9"/>
    </reaction>
</comment>
<dbReference type="SUPFAM" id="SSF53383">
    <property type="entry name" value="PLP-dependent transferases"/>
    <property type="match status" value="1"/>
</dbReference>
<dbReference type="InterPro" id="IPR005861">
    <property type="entry name" value="HisP_aminotrans"/>
</dbReference>
<name>A0A6N7PJE1_9BACT</name>
<evidence type="ECO:0000256" key="7">
    <source>
        <dbReference type="ARBA" id="ARBA00022679"/>
    </source>
</evidence>
<evidence type="ECO:0000313" key="14">
    <source>
        <dbReference type="Proteomes" id="UP000440224"/>
    </source>
</evidence>
<dbReference type="UniPathway" id="UPA00031">
    <property type="reaction ID" value="UER00012"/>
</dbReference>
<feature type="modified residue" description="N6-(pyridoxal phosphate)lysine" evidence="11">
    <location>
        <position position="223"/>
    </location>
</feature>
<comment type="subunit">
    <text evidence="4 11">Homodimer.</text>
</comment>
<evidence type="ECO:0000256" key="9">
    <source>
        <dbReference type="ARBA" id="ARBA00023102"/>
    </source>
</evidence>
<evidence type="ECO:0000256" key="5">
    <source>
        <dbReference type="ARBA" id="ARBA00022576"/>
    </source>
</evidence>
<dbReference type="Proteomes" id="UP000440224">
    <property type="component" value="Unassembled WGS sequence"/>
</dbReference>
<evidence type="ECO:0000256" key="1">
    <source>
        <dbReference type="ARBA" id="ARBA00001933"/>
    </source>
</evidence>
<keyword evidence="7 11" id="KW-0808">Transferase</keyword>
<sequence length="362" mass="39280">MTASRFANLLRPELADLAAYVPHTGDFEIRLDGNEAPPLLSPDARAAVAQALAAGALERYPDPRATELREAITSHVGGTSDEVLVGTGSDEVIALLLTALSQPRAGAEAATIVTPSPTFVMYRLSAAARGIRVHEVPLDDRWDLDVAQMRAAITSTNPNIVFLASPNNPTGTRMSEDRIRAVIEAAPEALVVLDEAYVAFAPASVAHLRHAYPNVALLGTVSKIGFAALRVGWFVGPAELVREIDKVRQPYNLPTPSQRAATLVLCELRAEIERVVAHVVAERERLGRELARLGFGVPPSDANFLWVETKRPAKDVFEGLAANKILVRSFHARGGRLANHLRITIGTREENDRLLEVLTRWA</sequence>
<dbReference type="PANTHER" id="PTHR42885:SF2">
    <property type="entry name" value="HISTIDINOL-PHOSPHATE AMINOTRANSFERASE"/>
    <property type="match status" value="1"/>
</dbReference>
<dbReference type="NCBIfam" id="TIGR01141">
    <property type="entry name" value="hisC"/>
    <property type="match status" value="1"/>
</dbReference>
<keyword evidence="6 11" id="KW-0028">Amino-acid biosynthesis</keyword>
<evidence type="ECO:0000256" key="3">
    <source>
        <dbReference type="ARBA" id="ARBA00007970"/>
    </source>
</evidence>
<keyword evidence="5 11" id="KW-0032">Aminotransferase</keyword>
<dbReference type="PANTHER" id="PTHR42885">
    <property type="entry name" value="HISTIDINOL-PHOSPHATE AMINOTRANSFERASE-RELATED"/>
    <property type="match status" value="1"/>
</dbReference>
<evidence type="ECO:0000256" key="2">
    <source>
        <dbReference type="ARBA" id="ARBA00005011"/>
    </source>
</evidence>
<evidence type="ECO:0000256" key="8">
    <source>
        <dbReference type="ARBA" id="ARBA00022898"/>
    </source>
</evidence>
<keyword evidence="9 11" id="KW-0368">Histidine biosynthesis</keyword>
<dbReference type="InterPro" id="IPR015424">
    <property type="entry name" value="PyrdxlP-dep_Trfase"/>
</dbReference>
<protein>
    <recommendedName>
        <fullName evidence="11">Histidinol-phosphate aminotransferase</fullName>
        <ecNumber evidence="11">2.6.1.9</ecNumber>
    </recommendedName>
    <alternativeName>
        <fullName evidence="11">Imidazole acetol-phosphate transaminase</fullName>
    </alternativeName>
</protein>
<evidence type="ECO:0000256" key="6">
    <source>
        <dbReference type="ARBA" id="ARBA00022605"/>
    </source>
</evidence>
<dbReference type="Gene3D" id="3.90.1150.10">
    <property type="entry name" value="Aspartate Aminotransferase, domain 1"/>
    <property type="match status" value="1"/>
</dbReference>
<keyword evidence="8 11" id="KW-0663">Pyridoxal phosphate</keyword>
<dbReference type="EC" id="2.6.1.9" evidence="11"/>